<keyword evidence="1" id="KW-0812">Transmembrane</keyword>
<keyword evidence="4" id="KW-1185">Reference proteome</keyword>
<dbReference type="Proteomes" id="UP000654370">
    <property type="component" value="Unassembled WGS sequence"/>
</dbReference>
<dbReference type="PANTHER" id="PTHR33741">
    <property type="entry name" value="TRANSMEMBRANE PROTEIN DDB_G0269096-RELATED"/>
    <property type="match status" value="1"/>
</dbReference>
<feature type="transmembrane region" description="Helical" evidence="1">
    <location>
        <begin position="56"/>
        <end position="74"/>
    </location>
</feature>
<feature type="transmembrane region" description="Helical" evidence="1">
    <location>
        <begin position="21"/>
        <end position="44"/>
    </location>
</feature>
<evidence type="ECO:0000313" key="3">
    <source>
        <dbReference type="EMBL" id="KAG2175031.1"/>
    </source>
</evidence>
<feature type="transmembrane region" description="Helical" evidence="1">
    <location>
        <begin position="142"/>
        <end position="158"/>
    </location>
</feature>
<feature type="transmembrane region" description="Helical" evidence="1">
    <location>
        <begin position="86"/>
        <end position="105"/>
    </location>
</feature>
<name>A0A8H7PJF7_MORIS</name>
<organism evidence="3 4">
    <name type="scientific">Mortierella isabellina</name>
    <name type="common">Filamentous fungus</name>
    <name type="synonym">Umbelopsis isabellina</name>
    <dbReference type="NCBI Taxonomy" id="91625"/>
    <lineage>
        <taxon>Eukaryota</taxon>
        <taxon>Fungi</taxon>
        <taxon>Fungi incertae sedis</taxon>
        <taxon>Mucoromycota</taxon>
        <taxon>Mucoromycotina</taxon>
        <taxon>Umbelopsidomycetes</taxon>
        <taxon>Umbelopsidales</taxon>
        <taxon>Umbelopsidaceae</taxon>
        <taxon>Umbelopsis</taxon>
    </lineage>
</organism>
<comment type="caution">
    <text evidence="3">The sequence shown here is derived from an EMBL/GenBank/DDBJ whole genome shotgun (WGS) entry which is preliminary data.</text>
</comment>
<dbReference type="InterPro" id="IPR007065">
    <property type="entry name" value="HPP"/>
</dbReference>
<feature type="non-terminal residue" evidence="3">
    <location>
        <position position="1"/>
    </location>
</feature>
<evidence type="ECO:0000256" key="1">
    <source>
        <dbReference type="SAM" id="Phobius"/>
    </source>
</evidence>
<keyword evidence="1" id="KW-0472">Membrane</keyword>
<dbReference type="Pfam" id="PF04982">
    <property type="entry name" value="TM_HPP"/>
    <property type="match status" value="1"/>
</dbReference>
<feature type="domain" description="HPP transmembrane region" evidence="2">
    <location>
        <begin position="24"/>
        <end position="192"/>
    </location>
</feature>
<feature type="transmembrane region" description="Helical" evidence="1">
    <location>
        <begin position="111"/>
        <end position="130"/>
    </location>
</feature>
<dbReference type="PANTHER" id="PTHR33741:SF5">
    <property type="entry name" value="TRANSMEMBRANE PROTEIN DDB_G0269096-RELATED"/>
    <property type="match status" value="1"/>
</dbReference>
<dbReference type="EMBL" id="JAEPQZ010000012">
    <property type="protein sequence ID" value="KAG2175031.1"/>
    <property type="molecule type" value="Genomic_DNA"/>
</dbReference>
<sequence length="278" mass="30107">MSVKTLVQRFMLGTGPRPSGLALWRISAWSFIGAFLCMTVLELLFSRTPAFEVDNVPMIIGSFGASAVLVYGAIESPLGQPRPCFGGHVISAVIGVCITRLFQLSPYFDSLRWLAGSLSMAVALVAMQWTGTVHPPGGKSHCPLFLSFFCATALIAATQNEIGWLYIGIVALSAAITIAIALLVNNIERRWPVFWWSPKSIMVVNQDESAGQAAGPQGVSSHETVTAQSSVSTAAASMHETPEQHIFVSASEIILPAHFSEDDRQFLKELQERLAEKK</sequence>
<reference evidence="3" key="1">
    <citation type="submission" date="2020-12" db="EMBL/GenBank/DDBJ databases">
        <title>Metabolic potential, ecology and presence of endohyphal bacteria is reflected in genomic diversity of Mucoromycotina.</title>
        <authorList>
            <person name="Muszewska A."/>
            <person name="Okrasinska A."/>
            <person name="Steczkiewicz K."/>
            <person name="Drgas O."/>
            <person name="Orlowska M."/>
            <person name="Perlinska-Lenart U."/>
            <person name="Aleksandrzak-Piekarczyk T."/>
            <person name="Szatraj K."/>
            <person name="Zielenkiewicz U."/>
            <person name="Pilsyk S."/>
            <person name="Malc E."/>
            <person name="Mieczkowski P."/>
            <person name="Kruszewska J.S."/>
            <person name="Biernat P."/>
            <person name="Pawlowska J."/>
        </authorList>
    </citation>
    <scope>NUCLEOTIDE SEQUENCE</scope>
    <source>
        <strain evidence="3">WA0000067209</strain>
    </source>
</reference>
<dbReference type="InterPro" id="IPR058581">
    <property type="entry name" value="TM_HPP"/>
</dbReference>
<evidence type="ECO:0000259" key="2">
    <source>
        <dbReference type="Pfam" id="PF04982"/>
    </source>
</evidence>
<proteinExistence type="predicted"/>
<gene>
    <name evidence="3" type="ORF">INT43_006093</name>
</gene>
<dbReference type="OrthoDB" id="2016548at2759"/>
<protein>
    <recommendedName>
        <fullName evidence="2">HPP transmembrane region domain-containing protein</fullName>
    </recommendedName>
</protein>
<accession>A0A8H7PJF7</accession>
<evidence type="ECO:0000313" key="4">
    <source>
        <dbReference type="Proteomes" id="UP000654370"/>
    </source>
</evidence>
<keyword evidence="1" id="KW-1133">Transmembrane helix</keyword>
<feature type="transmembrane region" description="Helical" evidence="1">
    <location>
        <begin position="164"/>
        <end position="184"/>
    </location>
</feature>
<dbReference type="AlphaFoldDB" id="A0A8H7PJF7"/>